<evidence type="ECO:0000313" key="5">
    <source>
        <dbReference type="EMBL" id="MDT3330544.1"/>
    </source>
</evidence>
<dbReference type="Gene3D" id="3.30.930.10">
    <property type="entry name" value="Bira Bifunctional Protein, Domain 2"/>
    <property type="match status" value="1"/>
</dbReference>
<dbReference type="PANTHER" id="PTHR12835">
    <property type="entry name" value="BIOTIN PROTEIN LIGASE"/>
    <property type="match status" value="1"/>
</dbReference>
<feature type="domain" description="BPL/LPL catalytic" evidence="4">
    <location>
        <begin position="3"/>
        <end position="193"/>
    </location>
</feature>
<dbReference type="CDD" id="cd16442">
    <property type="entry name" value="BPL"/>
    <property type="match status" value="1"/>
</dbReference>
<dbReference type="SUPFAM" id="SSF55681">
    <property type="entry name" value="Class II aaRS and biotin synthetases"/>
    <property type="match status" value="1"/>
</dbReference>
<dbReference type="PROSITE" id="PS51733">
    <property type="entry name" value="BPL_LPL_CATALYTIC"/>
    <property type="match status" value="1"/>
</dbReference>
<evidence type="ECO:0000256" key="3">
    <source>
        <dbReference type="ARBA" id="ARBA00024227"/>
    </source>
</evidence>
<dbReference type="Gene3D" id="2.30.30.100">
    <property type="match status" value="1"/>
</dbReference>
<dbReference type="Pfam" id="PF02237">
    <property type="entry name" value="BPL_C"/>
    <property type="match status" value="1"/>
</dbReference>
<dbReference type="EC" id="6.3.4.15" evidence="3"/>
<sequence length="260" mass="27011">MSIPENGYPRAAAVSPRLHIAPSVDSTNKKLLTDAFDDPEGHPHLSVVLTRDQRAGRGRLDRTWVTPPDSALAVSVLLRVEAVPTSARGWIPLVAGAAMTSAVRDQLEGREVGLKWPNDVLVGGLKICGILAEVMPGDPHTVVVGAGVNTRMTAAELPVPTATSFAALARTADEDRLLADYLTGLRDAVAALAVGGTVADAAMQAVREVCTTLGSDVSVSLPDGSTLIGTAQRIDDEGRLVVEAAGVTHVVSAGDVVHVR</sequence>
<organism evidence="5 6">
    <name type="scientific">Microbacterium aquilitoris</name>
    <dbReference type="NCBI Taxonomy" id="3067307"/>
    <lineage>
        <taxon>Bacteria</taxon>
        <taxon>Bacillati</taxon>
        <taxon>Actinomycetota</taxon>
        <taxon>Actinomycetes</taxon>
        <taxon>Micrococcales</taxon>
        <taxon>Microbacteriaceae</taxon>
        <taxon>Microbacterium</taxon>
    </lineage>
</organism>
<dbReference type="Pfam" id="PF03099">
    <property type="entry name" value="BPL_LplA_LipB"/>
    <property type="match status" value="1"/>
</dbReference>
<name>A0ABU3GJC4_9MICO</name>
<keyword evidence="1 5" id="KW-0436">Ligase</keyword>
<dbReference type="NCBIfam" id="TIGR00121">
    <property type="entry name" value="birA_ligase"/>
    <property type="match status" value="1"/>
</dbReference>
<keyword evidence="6" id="KW-1185">Reference proteome</keyword>
<dbReference type="InterPro" id="IPR004408">
    <property type="entry name" value="Biotin_CoA_COase_ligase"/>
</dbReference>
<dbReference type="RefSeq" id="WP_018188754.1">
    <property type="nucleotide sequence ID" value="NZ_JAUZVT010000002.1"/>
</dbReference>
<accession>A0ABU3GJC4</accession>
<dbReference type="InterPro" id="IPR045864">
    <property type="entry name" value="aa-tRNA-synth_II/BPL/LPL"/>
</dbReference>
<protein>
    <recommendedName>
        <fullName evidence="3">biotin--[biotin carboxyl-carrier protein] ligase</fullName>
        <ecNumber evidence="3">6.3.4.15</ecNumber>
    </recommendedName>
</protein>
<evidence type="ECO:0000259" key="4">
    <source>
        <dbReference type="PROSITE" id="PS51733"/>
    </source>
</evidence>
<reference evidence="5 6" key="1">
    <citation type="submission" date="2023-08" db="EMBL/GenBank/DDBJ databases">
        <title>Microbacterium aquilitoris sp. nov. and Microbacterium gwkjibeachense sp. nov., isolated from beach.</title>
        <authorList>
            <person name="Lee S.D."/>
            <person name="Yang H."/>
            <person name="Kim I."/>
        </authorList>
    </citation>
    <scope>NUCLEOTIDE SEQUENCE [LARGE SCALE GENOMIC DNA]</scope>
    <source>
        <strain evidence="5 6">KSW-18</strain>
    </source>
</reference>
<proteinExistence type="predicted"/>
<evidence type="ECO:0000313" key="6">
    <source>
        <dbReference type="Proteomes" id="UP001262835"/>
    </source>
</evidence>
<dbReference type="InterPro" id="IPR004143">
    <property type="entry name" value="BPL_LPL_catalytic"/>
</dbReference>
<dbReference type="InterPro" id="IPR003142">
    <property type="entry name" value="BPL_C"/>
</dbReference>
<dbReference type="PANTHER" id="PTHR12835:SF5">
    <property type="entry name" value="BIOTIN--PROTEIN LIGASE"/>
    <property type="match status" value="1"/>
</dbReference>
<dbReference type="EMBL" id="JAUZVT010000002">
    <property type="protein sequence ID" value="MDT3330544.1"/>
    <property type="molecule type" value="Genomic_DNA"/>
</dbReference>
<evidence type="ECO:0000256" key="1">
    <source>
        <dbReference type="ARBA" id="ARBA00022598"/>
    </source>
</evidence>
<dbReference type="GO" id="GO:0004077">
    <property type="term" value="F:biotin--[biotin carboxyl-carrier protein] ligase activity"/>
    <property type="evidence" value="ECO:0007669"/>
    <property type="project" value="UniProtKB-EC"/>
</dbReference>
<evidence type="ECO:0000256" key="2">
    <source>
        <dbReference type="ARBA" id="ARBA00023267"/>
    </source>
</evidence>
<comment type="caution">
    <text evidence="5">The sequence shown here is derived from an EMBL/GenBank/DDBJ whole genome shotgun (WGS) entry which is preliminary data.</text>
</comment>
<gene>
    <name evidence="5" type="ORF">Q9S78_07660</name>
</gene>
<keyword evidence="2" id="KW-0092">Biotin</keyword>
<dbReference type="Proteomes" id="UP001262835">
    <property type="component" value="Unassembled WGS sequence"/>
</dbReference>